<dbReference type="PaxDb" id="4081-Solyc05g024420.1.1"/>
<evidence type="ECO:0000313" key="2">
    <source>
        <dbReference type="Proteomes" id="UP000004994"/>
    </source>
</evidence>
<evidence type="ECO:0000313" key="1">
    <source>
        <dbReference type="EnsemblPlants" id="Solyc05g024420.1.1.1"/>
    </source>
</evidence>
<name>A0A3Q7GFS8_SOLLC</name>
<sequence length="113" mass="13334">MDLRLTEFGIPDSLKVFFNFLVFLCSKRCIVAFCPPLAFLNSSYNLITSLVIPEISILLLPKIKNREWNIFNFSKSKGSRFPKNSRIFNHNFFPNFISKNFIEGFFKFNLFLY</sequence>
<organism evidence="1">
    <name type="scientific">Solanum lycopersicum</name>
    <name type="common">Tomato</name>
    <name type="synonym">Lycopersicon esculentum</name>
    <dbReference type="NCBI Taxonomy" id="4081"/>
    <lineage>
        <taxon>Eukaryota</taxon>
        <taxon>Viridiplantae</taxon>
        <taxon>Streptophyta</taxon>
        <taxon>Embryophyta</taxon>
        <taxon>Tracheophyta</taxon>
        <taxon>Spermatophyta</taxon>
        <taxon>Magnoliopsida</taxon>
        <taxon>eudicotyledons</taxon>
        <taxon>Gunneridae</taxon>
        <taxon>Pentapetalae</taxon>
        <taxon>asterids</taxon>
        <taxon>lamiids</taxon>
        <taxon>Solanales</taxon>
        <taxon>Solanaceae</taxon>
        <taxon>Solanoideae</taxon>
        <taxon>Solaneae</taxon>
        <taxon>Solanum</taxon>
        <taxon>Solanum subgen. Lycopersicon</taxon>
    </lineage>
</organism>
<accession>A0A3Q7GFS8</accession>
<keyword evidence="2" id="KW-1185">Reference proteome</keyword>
<dbReference type="EnsemblPlants" id="Solyc05g024420.1.1">
    <property type="protein sequence ID" value="Solyc05g024420.1.1.1"/>
    <property type="gene ID" value="Solyc05g024420.1"/>
</dbReference>
<reference evidence="1" key="2">
    <citation type="submission" date="2019-01" db="UniProtKB">
        <authorList>
            <consortium name="EnsemblPlants"/>
        </authorList>
    </citation>
    <scope>IDENTIFICATION</scope>
    <source>
        <strain evidence="1">cv. Heinz 1706</strain>
    </source>
</reference>
<protein>
    <submittedName>
        <fullName evidence="1">Uncharacterized protein</fullName>
    </submittedName>
</protein>
<dbReference type="AlphaFoldDB" id="A0A3Q7GFS8"/>
<proteinExistence type="predicted"/>
<dbReference type="Gramene" id="Solyc05g024420.1.1">
    <property type="protein sequence ID" value="Solyc05g024420.1.1.1"/>
    <property type="gene ID" value="Solyc05g024420.1"/>
</dbReference>
<dbReference type="InParanoid" id="A0A3Q7GFS8"/>
<dbReference type="Proteomes" id="UP000004994">
    <property type="component" value="Chromosome 5"/>
</dbReference>
<reference evidence="1" key="1">
    <citation type="journal article" date="2012" name="Nature">
        <title>The tomato genome sequence provides insights into fleshy fruit evolution.</title>
        <authorList>
            <consortium name="Tomato Genome Consortium"/>
        </authorList>
    </citation>
    <scope>NUCLEOTIDE SEQUENCE [LARGE SCALE GENOMIC DNA]</scope>
    <source>
        <strain evidence="1">cv. Heinz 1706</strain>
    </source>
</reference>